<sequence>MMERCPVCRARFKQDPVCSRCGADLSSLLAIETEAAALERQAVVLLGVGQWIEARQAADRALALQHSPLALAVREFARRELLDRETGLIERLLQ</sequence>
<organism evidence="1 2">
    <name type="scientific">Candidatus Contendobacter odensis Run_B_J11</name>
    <dbReference type="NCBI Taxonomy" id="1400861"/>
    <lineage>
        <taxon>Bacteria</taxon>
        <taxon>Pseudomonadati</taxon>
        <taxon>Pseudomonadota</taxon>
        <taxon>Gammaproteobacteria</taxon>
        <taxon>Candidatus Competibacteraceae</taxon>
        <taxon>Candidatus Contendibacter</taxon>
    </lineage>
</organism>
<dbReference type="EMBL" id="CBTK010000101">
    <property type="protein sequence ID" value="CDH44806.1"/>
    <property type="molecule type" value="Genomic_DNA"/>
</dbReference>
<protein>
    <submittedName>
        <fullName evidence="1">Uncharacterized protein</fullName>
    </submittedName>
</protein>
<keyword evidence="2" id="KW-1185">Reference proteome</keyword>
<evidence type="ECO:0000313" key="2">
    <source>
        <dbReference type="Proteomes" id="UP000019184"/>
    </source>
</evidence>
<dbReference type="AlphaFoldDB" id="A0A7U7J3P5"/>
<dbReference type="Proteomes" id="UP000019184">
    <property type="component" value="Unassembled WGS sequence"/>
</dbReference>
<accession>A0A7U7J3P5</accession>
<name>A0A7U7J3P5_9GAMM</name>
<proteinExistence type="predicted"/>
<comment type="caution">
    <text evidence="1">The sequence shown here is derived from an EMBL/GenBank/DDBJ whole genome shotgun (WGS) entry which is preliminary data.</text>
</comment>
<evidence type="ECO:0000313" key="1">
    <source>
        <dbReference type="EMBL" id="CDH44806.1"/>
    </source>
</evidence>
<reference evidence="1 2" key="1">
    <citation type="journal article" date="2014" name="ISME J.">
        <title>Candidatus Competibacter-lineage genomes retrieved from metagenomes reveal functional metabolic diversity.</title>
        <authorList>
            <person name="McIlroy S.J."/>
            <person name="Albertsen M."/>
            <person name="Andresen E.K."/>
            <person name="Saunders A.M."/>
            <person name="Kristiansen R."/>
            <person name="Stokholm-Bjerregaard M."/>
            <person name="Nielsen K.L."/>
            <person name="Nielsen P.H."/>
        </authorList>
    </citation>
    <scope>NUCLEOTIDE SEQUENCE [LARGE SCALE GENOMIC DNA]</scope>
    <source>
        <strain evidence="1 2">Run_B_J11</strain>
    </source>
</reference>
<gene>
    <name evidence="1" type="ORF">BN874_190008</name>
</gene>